<sequence>MRRIAVLMAALLPTMAFAAEDNAPAAGATAAQSQSESSSSDNVRMFSPEWREQKILDREENLRALDEEQRRFDRWEKNARKAVGGICADCLGGGSGGTMTIPADAIPNIPSNTGFDETSAYYAAPPAPQVVGAPSAVVTAPARAPVGSAGAPLDIRSPAAR</sequence>
<keyword evidence="1" id="KW-0732">Signal</keyword>
<feature type="signal peptide" evidence="1">
    <location>
        <begin position="1"/>
        <end position="18"/>
    </location>
</feature>
<dbReference type="EMBL" id="JACICC010000001">
    <property type="protein sequence ID" value="MBB3808272.1"/>
    <property type="molecule type" value="Genomic_DNA"/>
</dbReference>
<dbReference type="Proteomes" id="UP000537592">
    <property type="component" value="Unassembled WGS sequence"/>
</dbReference>
<evidence type="ECO:0000256" key="1">
    <source>
        <dbReference type="SAM" id="SignalP"/>
    </source>
</evidence>
<keyword evidence="3" id="KW-1185">Reference proteome</keyword>
<accession>A0A7W5Z1G5</accession>
<reference evidence="2 3" key="1">
    <citation type="submission" date="2020-08" db="EMBL/GenBank/DDBJ databases">
        <title>Genomic Encyclopedia of Type Strains, Phase IV (KMG-IV): sequencing the most valuable type-strain genomes for metagenomic binning, comparative biology and taxonomic classification.</title>
        <authorList>
            <person name="Goeker M."/>
        </authorList>
    </citation>
    <scope>NUCLEOTIDE SEQUENCE [LARGE SCALE GENOMIC DNA]</scope>
    <source>
        <strain evidence="2 3">DSM 28760</strain>
    </source>
</reference>
<name>A0A7W5Z1G5_9HYPH</name>
<dbReference type="AlphaFoldDB" id="A0A7W5Z1G5"/>
<gene>
    <name evidence="2" type="ORF">FHS81_000326</name>
</gene>
<organism evidence="2 3">
    <name type="scientific">Pseudochelatococcus contaminans</name>
    <dbReference type="NCBI Taxonomy" id="1538103"/>
    <lineage>
        <taxon>Bacteria</taxon>
        <taxon>Pseudomonadati</taxon>
        <taxon>Pseudomonadota</taxon>
        <taxon>Alphaproteobacteria</taxon>
        <taxon>Hyphomicrobiales</taxon>
        <taxon>Chelatococcaceae</taxon>
        <taxon>Pseudochelatococcus</taxon>
    </lineage>
</organism>
<comment type="caution">
    <text evidence="2">The sequence shown here is derived from an EMBL/GenBank/DDBJ whole genome shotgun (WGS) entry which is preliminary data.</text>
</comment>
<proteinExistence type="predicted"/>
<evidence type="ECO:0000313" key="2">
    <source>
        <dbReference type="EMBL" id="MBB3808272.1"/>
    </source>
</evidence>
<feature type="chain" id="PRO_5031127239" evidence="1">
    <location>
        <begin position="19"/>
        <end position="161"/>
    </location>
</feature>
<protein>
    <submittedName>
        <fullName evidence="2">Uncharacterized protein</fullName>
    </submittedName>
</protein>
<evidence type="ECO:0000313" key="3">
    <source>
        <dbReference type="Proteomes" id="UP000537592"/>
    </source>
</evidence>